<name>A0ABQ6BWB8_9NEIS</name>
<dbReference type="SUPFAM" id="SSF143456">
    <property type="entry name" value="VC0467-like"/>
    <property type="match status" value="1"/>
</dbReference>
<dbReference type="NCBIfam" id="NF001266">
    <property type="entry name" value="PRK00228.1-1"/>
    <property type="match status" value="1"/>
</dbReference>
<gene>
    <name evidence="3" type="ORF">GCM10007860_28440</name>
</gene>
<dbReference type="PANTHER" id="PTHR30327:SF1">
    <property type="entry name" value="UPF0301 PROTEIN YQGE"/>
    <property type="match status" value="1"/>
</dbReference>
<dbReference type="HAMAP" id="MF_00758">
    <property type="entry name" value="UPF0301"/>
    <property type="match status" value="1"/>
</dbReference>
<dbReference type="InterPro" id="IPR003774">
    <property type="entry name" value="AlgH-like"/>
</dbReference>
<dbReference type="EMBL" id="BSOZ01000059">
    <property type="protein sequence ID" value="GLS05687.1"/>
    <property type="molecule type" value="Genomic_DNA"/>
</dbReference>
<protein>
    <recommendedName>
        <fullName evidence="2">UPF0301 protein GCM10007860_28440</fullName>
    </recommendedName>
</protein>
<reference evidence="4" key="1">
    <citation type="journal article" date="2019" name="Int. J. Syst. Evol. Microbiol.">
        <title>The Global Catalogue of Microorganisms (GCM) 10K type strain sequencing project: providing services to taxonomists for standard genome sequencing and annotation.</title>
        <authorList>
            <consortium name="The Broad Institute Genomics Platform"/>
            <consortium name="The Broad Institute Genome Sequencing Center for Infectious Disease"/>
            <person name="Wu L."/>
            <person name="Ma J."/>
        </authorList>
    </citation>
    <scope>NUCLEOTIDE SEQUENCE [LARGE SCALE GENOMIC DNA]</scope>
    <source>
        <strain evidence="4">NBRC 104970</strain>
    </source>
</reference>
<dbReference type="Proteomes" id="UP001156836">
    <property type="component" value="Unassembled WGS sequence"/>
</dbReference>
<evidence type="ECO:0000313" key="3">
    <source>
        <dbReference type="EMBL" id="GLS05687.1"/>
    </source>
</evidence>
<proteinExistence type="inferred from homology"/>
<accession>A0ABQ6BWB8</accession>
<sequence>MIAPAASAHLSGTLRARCAREFLCDTAGMDFDLSQHFLIAMPSLVDPIFARTLTFVCDHNDRGAMGVIVNRPLGMPLSTLFEQIGVELHRPDVADLAVCFGGPVQTDRGFVLHTPLGDWQSTLAVSDEMGLTTSKDVLLAVGEGGGPEQLFVTLGYAGWEAGQLENEIAQNAWISVKADPQVIFGLPAEERYEAALGLLGIDMAMLAEDAGHA</sequence>
<comment type="similarity">
    <text evidence="1 2">Belongs to the UPF0301 (AlgH) family.</text>
</comment>
<comment type="caution">
    <text evidence="3">The sequence shown here is derived from an EMBL/GenBank/DDBJ whole genome shotgun (WGS) entry which is preliminary data.</text>
</comment>
<evidence type="ECO:0000256" key="1">
    <source>
        <dbReference type="ARBA" id="ARBA00009600"/>
    </source>
</evidence>
<dbReference type="PANTHER" id="PTHR30327">
    <property type="entry name" value="UNCHARACTERIZED PROTEIN YQGE"/>
    <property type="match status" value="1"/>
</dbReference>
<dbReference type="Gene3D" id="3.40.1740.10">
    <property type="entry name" value="VC0467-like"/>
    <property type="match status" value="1"/>
</dbReference>
<organism evidence="3 4">
    <name type="scientific">Chitiniphilus shinanonensis</name>
    <dbReference type="NCBI Taxonomy" id="553088"/>
    <lineage>
        <taxon>Bacteria</taxon>
        <taxon>Pseudomonadati</taxon>
        <taxon>Pseudomonadota</taxon>
        <taxon>Betaproteobacteria</taxon>
        <taxon>Neisseriales</taxon>
        <taxon>Chitinibacteraceae</taxon>
        <taxon>Chitiniphilus</taxon>
    </lineage>
</organism>
<dbReference type="Pfam" id="PF02622">
    <property type="entry name" value="DUF179"/>
    <property type="match status" value="1"/>
</dbReference>
<keyword evidence="4" id="KW-1185">Reference proteome</keyword>
<evidence type="ECO:0000313" key="4">
    <source>
        <dbReference type="Proteomes" id="UP001156836"/>
    </source>
</evidence>
<evidence type="ECO:0000256" key="2">
    <source>
        <dbReference type="HAMAP-Rule" id="MF_00758"/>
    </source>
</evidence>